<accession>A0ABP3KN20</accession>
<reference evidence="2" key="1">
    <citation type="journal article" date="2019" name="Int. J. Syst. Evol. Microbiol.">
        <title>The Global Catalogue of Microorganisms (GCM) 10K type strain sequencing project: providing services to taxonomists for standard genome sequencing and annotation.</title>
        <authorList>
            <consortium name="The Broad Institute Genomics Platform"/>
            <consortium name="The Broad Institute Genome Sequencing Center for Infectious Disease"/>
            <person name="Wu L."/>
            <person name="Ma J."/>
        </authorList>
    </citation>
    <scope>NUCLEOTIDE SEQUENCE [LARGE SCALE GENOMIC DNA]</scope>
    <source>
        <strain evidence="2">JCM 14162</strain>
    </source>
</reference>
<organism evidence="1 2">
    <name type="scientific">Parasphingorhabdus litoris</name>
    <dbReference type="NCBI Taxonomy" id="394733"/>
    <lineage>
        <taxon>Bacteria</taxon>
        <taxon>Pseudomonadati</taxon>
        <taxon>Pseudomonadota</taxon>
        <taxon>Alphaproteobacteria</taxon>
        <taxon>Sphingomonadales</taxon>
        <taxon>Sphingomonadaceae</taxon>
        <taxon>Parasphingorhabdus</taxon>
    </lineage>
</organism>
<sequence>MATRDFSMERNPGVGLVQQASAIGISSGYIADDLASALFPKSEVILTDRMLSNGRQYLRTIVQEIETEICMIAAEDFGMQQDIVIEIGNSGRVHSYGLLQNAGLLESKTLLDNVFTCVQRAELNTRLLQRVSQADLEAVLTRYLDDEDASVADAAMALLVAQSRASAGSGSLQAHIANLPADILFALTWPVTAALQKMSGDEGQELTKAAEKLLSQHDEGIATPIRAARLAQLVDEVAEGKQEPHPIHDGLDLFFARIARRSGLSVDQLILFTAEPNMVRLVLTMRAIEIPADHALSIFGALDAGGQVLTRASYEEIETEKAKQLVASWSTNALYQNAQHQLNAHLSGLPA</sequence>
<evidence type="ECO:0000313" key="1">
    <source>
        <dbReference type="EMBL" id="GAA0481240.1"/>
    </source>
</evidence>
<evidence type="ECO:0000313" key="2">
    <source>
        <dbReference type="Proteomes" id="UP001500713"/>
    </source>
</evidence>
<protein>
    <recommendedName>
        <fullName evidence="3">DUF2336 domain-containing protein</fullName>
    </recommendedName>
</protein>
<dbReference type="RefSeq" id="WP_229953527.1">
    <property type="nucleotide sequence ID" value="NZ_BAAAEM010000003.1"/>
</dbReference>
<proteinExistence type="predicted"/>
<keyword evidence="2" id="KW-1185">Reference proteome</keyword>
<comment type="caution">
    <text evidence="1">The sequence shown here is derived from an EMBL/GenBank/DDBJ whole genome shotgun (WGS) entry which is preliminary data.</text>
</comment>
<gene>
    <name evidence="1" type="ORF">GCM10009096_24220</name>
</gene>
<dbReference type="EMBL" id="BAAAEM010000003">
    <property type="protein sequence ID" value="GAA0481240.1"/>
    <property type="molecule type" value="Genomic_DNA"/>
</dbReference>
<name>A0ABP3KN20_9SPHN</name>
<evidence type="ECO:0008006" key="3">
    <source>
        <dbReference type="Google" id="ProtNLM"/>
    </source>
</evidence>
<dbReference type="Proteomes" id="UP001500713">
    <property type="component" value="Unassembled WGS sequence"/>
</dbReference>